<evidence type="ECO:0000256" key="4">
    <source>
        <dbReference type="SAM" id="MobiDB-lite"/>
    </source>
</evidence>
<feature type="repeat" description="WD" evidence="3">
    <location>
        <begin position="520"/>
        <end position="551"/>
    </location>
</feature>
<evidence type="ECO:0000256" key="3">
    <source>
        <dbReference type="PROSITE-ProRule" id="PRU00221"/>
    </source>
</evidence>
<dbReference type="PROSITE" id="PS00678">
    <property type="entry name" value="WD_REPEATS_1"/>
    <property type="match status" value="1"/>
</dbReference>
<reference evidence="7" key="1">
    <citation type="journal article" date="2018" name="Nat. Microbiol.">
        <title>Leveraging single-cell genomics to expand the fungal tree of life.</title>
        <authorList>
            <person name="Ahrendt S.R."/>
            <person name="Quandt C.A."/>
            <person name="Ciobanu D."/>
            <person name="Clum A."/>
            <person name="Salamov A."/>
            <person name="Andreopoulos B."/>
            <person name="Cheng J.F."/>
            <person name="Woyke T."/>
            <person name="Pelin A."/>
            <person name="Henrissat B."/>
            <person name="Reynolds N.K."/>
            <person name="Benny G.L."/>
            <person name="Smith M.E."/>
            <person name="James T.Y."/>
            <person name="Grigoriev I.V."/>
        </authorList>
    </citation>
    <scope>NUCLEOTIDE SEQUENCE [LARGE SCALE GENOMIC DNA]</scope>
    <source>
        <strain evidence="7">RSA 468</strain>
    </source>
</reference>
<keyword evidence="7" id="KW-1185">Reference proteome</keyword>
<dbReference type="Proteomes" id="UP000268162">
    <property type="component" value="Unassembled WGS sequence"/>
</dbReference>
<evidence type="ECO:0000256" key="2">
    <source>
        <dbReference type="ARBA" id="ARBA00022737"/>
    </source>
</evidence>
<dbReference type="InterPro" id="IPR051350">
    <property type="entry name" value="WD_repeat-ST_regulator"/>
</dbReference>
<dbReference type="STRING" id="215637.A0A4P9ZX46"/>
<dbReference type="PRINTS" id="PR00320">
    <property type="entry name" value="GPROTEINBRPT"/>
</dbReference>
<dbReference type="Pfam" id="PF21889">
    <property type="entry name" value="TPR1-like_2nd"/>
    <property type="match status" value="1"/>
</dbReference>
<feature type="region of interest" description="Disordered" evidence="4">
    <location>
        <begin position="1"/>
        <end position="35"/>
    </location>
</feature>
<keyword evidence="2" id="KW-0677">Repeat</keyword>
<dbReference type="PROSITE" id="PS50082">
    <property type="entry name" value="WD_REPEATS_2"/>
    <property type="match status" value="4"/>
</dbReference>
<keyword evidence="1 3" id="KW-0853">WD repeat</keyword>
<dbReference type="InterPro" id="IPR006595">
    <property type="entry name" value="CTLH_C"/>
</dbReference>
<organism evidence="6 7">
    <name type="scientific">Dimargaris cristalligena</name>
    <dbReference type="NCBI Taxonomy" id="215637"/>
    <lineage>
        <taxon>Eukaryota</taxon>
        <taxon>Fungi</taxon>
        <taxon>Fungi incertae sedis</taxon>
        <taxon>Zoopagomycota</taxon>
        <taxon>Kickxellomycotina</taxon>
        <taxon>Dimargaritomycetes</taxon>
        <taxon>Dimargaritales</taxon>
        <taxon>Dimargaritaceae</taxon>
        <taxon>Dimargaris</taxon>
    </lineage>
</organism>
<dbReference type="PROSITE" id="PS50294">
    <property type="entry name" value="WD_REPEATS_REGION"/>
    <property type="match status" value="4"/>
</dbReference>
<dbReference type="Gene3D" id="2.130.10.10">
    <property type="entry name" value="YVTN repeat-like/Quinoprotein amine dehydrogenase"/>
    <property type="match status" value="3"/>
</dbReference>
<dbReference type="Pfam" id="PF23627">
    <property type="entry name" value="LisH_WDR26"/>
    <property type="match status" value="1"/>
</dbReference>
<gene>
    <name evidence="6" type="ORF">BJ085DRAFT_22493</name>
</gene>
<accession>A0A4P9ZX46</accession>
<dbReference type="AlphaFoldDB" id="A0A4P9ZX46"/>
<feature type="repeat" description="WD" evidence="3">
    <location>
        <begin position="268"/>
        <end position="309"/>
    </location>
</feature>
<sequence length="551" mass="61873">MLPPPLAADAIVPPRADSPLQSASELEPAGKPCNGNGVVVATNGGRPLVPFTPPPDYHSKFDREEITRLMVQQMLLMGYPQAARTLEQESQCRLEHPVVSEFRCLVLQGQWAEVEKRLPQLELAKEKHIQNALLLIREQKFLESIEARATKRAIQILQNELSSLPNSSSKIRELSAYIFLMSKEALYKQSKWDGAKGISRTRLLEKLQGLIPPRMMVPPKRLESLFEQSFQFQKQNCPFHTDDSSSVTLFSDHHCDLVKFPRKVVHTFTTHTDEVWLLAFSPDGAFLASGSKDNTLCIWDVENQVLLHQLSGHQKPITCLAWSPDGTHLLSGSHDATVRLWLISNGSCQQSITRHTQPTTSVIWLPDGQQFISGGQDGKIYIWDMDANLRGEIDGPRVHDMALNPDKALLYVGCDQKKIYCYNIESRLEQSSFNVSNFVSSLTSLPSNRNYLLISFVNGGMQLWDVKNRAVVQTFRGHIHGNYILRPCFAGVDRLHVACGGEDGKVYIWNRFSGKILDSVRAHDQTVNAVAWSPVNSQMFATASDDKTVKM</sequence>
<proteinExistence type="predicted"/>
<evidence type="ECO:0000259" key="5">
    <source>
        <dbReference type="PROSITE" id="PS50897"/>
    </source>
</evidence>
<dbReference type="PROSITE" id="PS50897">
    <property type="entry name" value="CTLH"/>
    <property type="match status" value="1"/>
</dbReference>
<dbReference type="InterPro" id="IPR015943">
    <property type="entry name" value="WD40/YVTN_repeat-like_dom_sf"/>
</dbReference>
<dbReference type="InterPro" id="IPR054080">
    <property type="entry name" value="TPR1-like_2nd"/>
</dbReference>
<dbReference type="InterPro" id="IPR006594">
    <property type="entry name" value="LisH"/>
</dbReference>
<dbReference type="PANTHER" id="PTHR22838">
    <property type="entry name" value="WD REPEAT PROTEIN 26-RELATED"/>
    <property type="match status" value="1"/>
</dbReference>
<feature type="domain" description="CTLH" evidence="5">
    <location>
        <begin position="101"/>
        <end position="152"/>
    </location>
</feature>
<protein>
    <submittedName>
        <fullName evidence="6">WD40-repeat-containing domain protein</fullName>
    </submittedName>
</protein>
<dbReference type="CDD" id="cd00200">
    <property type="entry name" value="WD40"/>
    <property type="match status" value="1"/>
</dbReference>
<dbReference type="PROSITE" id="PS50896">
    <property type="entry name" value="LISH"/>
    <property type="match status" value="1"/>
</dbReference>
<dbReference type="EMBL" id="ML002493">
    <property type="protein sequence ID" value="RKP37452.1"/>
    <property type="molecule type" value="Genomic_DNA"/>
</dbReference>
<feature type="repeat" description="WD" evidence="3">
    <location>
        <begin position="310"/>
        <end position="351"/>
    </location>
</feature>
<evidence type="ECO:0000256" key="1">
    <source>
        <dbReference type="ARBA" id="ARBA00022574"/>
    </source>
</evidence>
<dbReference type="SMART" id="SM00320">
    <property type="entry name" value="WD40"/>
    <property type="match status" value="7"/>
</dbReference>
<evidence type="ECO:0000313" key="7">
    <source>
        <dbReference type="Proteomes" id="UP000268162"/>
    </source>
</evidence>
<dbReference type="SUPFAM" id="SSF50978">
    <property type="entry name" value="WD40 repeat-like"/>
    <property type="match status" value="1"/>
</dbReference>
<dbReference type="PANTHER" id="PTHR22838:SF0">
    <property type="entry name" value="WD REPEAT-CONTAINING PROTEIN 26"/>
    <property type="match status" value="1"/>
</dbReference>
<dbReference type="InterPro" id="IPR019775">
    <property type="entry name" value="WD40_repeat_CS"/>
</dbReference>
<evidence type="ECO:0000313" key="6">
    <source>
        <dbReference type="EMBL" id="RKP37452.1"/>
    </source>
</evidence>
<dbReference type="Pfam" id="PF00400">
    <property type="entry name" value="WD40"/>
    <property type="match status" value="5"/>
</dbReference>
<dbReference type="InterPro" id="IPR020472">
    <property type="entry name" value="WD40_PAC1"/>
</dbReference>
<feature type="repeat" description="WD" evidence="3">
    <location>
        <begin position="352"/>
        <end position="386"/>
    </location>
</feature>
<dbReference type="InterPro" id="IPR001680">
    <property type="entry name" value="WD40_rpt"/>
</dbReference>
<dbReference type="InterPro" id="IPR036322">
    <property type="entry name" value="WD40_repeat_dom_sf"/>
</dbReference>
<name>A0A4P9ZX46_9FUNG</name>